<dbReference type="SUPFAM" id="SSF53850">
    <property type="entry name" value="Periplasmic binding protein-like II"/>
    <property type="match status" value="1"/>
</dbReference>
<protein>
    <submittedName>
        <fullName evidence="4">Molybdate ABC transporter substrate-binding protein</fullName>
    </submittedName>
</protein>
<keyword evidence="2" id="KW-0479">Metal-binding</keyword>
<reference evidence="4 5" key="1">
    <citation type="submission" date="2020-08" db="EMBL/GenBank/DDBJ databases">
        <title>Novel species isolated from subtropical streams in China.</title>
        <authorList>
            <person name="Lu H."/>
        </authorList>
    </citation>
    <scope>NUCLEOTIDE SEQUENCE [LARGE SCALE GENOMIC DNA]</scope>
    <source>
        <strain evidence="4 5">LX15W</strain>
    </source>
</reference>
<evidence type="ECO:0000256" key="2">
    <source>
        <dbReference type="ARBA" id="ARBA00022723"/>
    </source>
</evidence>
<dbReference type="Proteomes" id="UP000624279">
    <property type="component" value="Unassembled WGS sequence"/>
</dbReference>
<comment type="similarity">
    <text evidence="1">Belongs to the bacterial solute-binding protein ModA family.</text>
</comment>
<keyword evidence="3" id="KW-0732">Signal</keyword>
<proteinExistence type="inferred from homology"/>
<evidence type="ECO:0000256" key="1">
    <source>
        <dbReference type="ARBA" id="ARBA00009175"/>
    </source>
</evidence>
<accession>A0ABR6Y838</accession>
<dbReference type="InterPro" id="IPR005950">
    <property type="entry name" value="ModA"/>
</dbReference>
<evidence type="ECO:0000256" key="3">
    <source>
        <dbReference type="ARBA" id="ARBA00022729"/>
    </source>
</evidence>
<organism evidence="4 5">
    <name type="scientific">Undibacterium flavidum</name>
    <dbReference type="NCBI Taxonomy" id="2762297"/>
    <lineage>
        <taxon>Bacteria</taxon>
        <taxon>Pseudomonadati</taxon>
        <taxon>Pseudomonadota</taxon>
        <taxon>Betaproteobacteria</taxon>
        <taxon>Burkholderiales</taxon>
        <taxon>Oxalobacteraceae</taxon>
        <taxon>Undibacterium</taxon>
    </lineage>
</organism>
<dbReference type="Gene3D" id="3.40.190.10">
    <property type="entry name" value="Periplasmic binding protein-like II"/>
    <property type="match status" value="2"/>
</dbReference>
<gene>
    <name evidence="4" type="primary">modA</name>
    <name evidence="4" type="ORF">H8K55_04165</name>
</gene>
<evidence type="ECO:0000313" key="4">
    <source>
        <dbReference type="EMBL" id="MBC3872772.1"/>
    </source>
</evidence>
<name>A0ABR6Y838_9BURK</name>
<dbReference type="Pfam" id="PF13531">
    <property type="entry name" value="SBP_bac_11"/>
    <property type="match status" value="1"/>
</dbReference>
<dbReference type="CDD" id="cd13539">
    <property type="entry name" value="PBP2_AvModA"/>
    <property type="match status" value="1"/>
</dbReference>
<dbReference type="InterPro" id="IPR050682">
    <property type="entry name" value="ModA/WtpA"/>
</dbReference>
<sequence>MMHSTHADTLSVAVAANVQFAFDDLKEEFKKQTGHDLKGVFNSSGKFVSQIINGAPFDVFMSADMDFPNSLYQQGFTITAPKIYAYGSLVLWTTKNLDLQSWQSLLQSDKVQKIAIANPKTAPYGKETIRVLKFYKLDVVLEPRFVYAESISQADQYIHSGVVDLGFTAKSVVVSSKMQGKGQWIELPANSYTPIAQGVVILKHGQENAPQASQQFYDFLSSAKAKAILQKNGYAVP</sequence>
<dbReference type="EMBL" id="JACOGA010000003">
    <property type="protein sequence ID" value="MBC3872772.1"/>
    <property type="molecule type" value="Genomic_DNA"/>
</dbReference>
<dbReference type="PANTHER" id="PTHR30632">
    <property type="entry name" value="MOLYBDATE-BINDING PERIPLASMIC PROTEIN"/>
    <property type="match status" value="1"/>
</dbReference>
<dbReference type="PANTHER" id="PTHR30632:SF14">
    <property type="entry name" value="TUNGSTATE_MOLYBDATE_CHROMATE-BINDING PROTEIN MODA"/>
    <property type="match status" value="1"/>
</dbReference>
<comment type="caution">
    <text evidence="4">The sequence shown here is derived from an EMBL/GenBank/DDBJ whole genome shotgun (WGS) entry which is preliminary data.</text>
</comment>
<evidence type="ECO:0000313" key="5">
    <source>
        <dbReference type="Proteomes" id="UP000624279"/>
    </source>
</evidence>
<dbReference type="InterPro" id="IPR044084">
    <property type="entry name" value="AvModA-like_subst-bd"/>
</dbReference>
<dbReference type="NCBIfam" id="TIGR01256">
    <property type="entry name" value="modA"/>
    <property type="match status" value="1"/>
</dbReference>
<dbReference type="PIRSF" id="PIRSF004846">
    <property type="entry name" value="ModA"/>
    <property type="match status" value="1"/>
</dbReference>
<keyword evidence="5" id="KW-1185">Reference proteome</keyword>